<dbReference type="HOGENOM" id="CLU_2954427_0_0_11"/>
<gene>
    <name evidence="2" type="ordered locus">KSE_42620</name>
</gene>
<keyword evidence="3" id="KW-1185">Reference proteome</keyword>
<reference evidence="2 3" key="1">
    <citation type="journal article" date="2010" name="DNA Res.">
        <title>Genome sequence of Kitasatospora setae NBRC 14216T: an evolutionary snapshot of the family Streptomycetaceae.</title>
        <authorList>
            <person name="Ichikawa N."/>
            <person name="Oguchi A."/>
            <person name="Ikeda H."/>
            <person name="Ishikawa J."/>
            <person name="Kitani S."/>
            <person name="Watanabe Y."/>
            <person name="Nakamura S."/>
            <person name="Katano Y."/>
            <person name="Kishi E."/>
            <person name="Sasagawa M."/>
            <person name="Ankai A."/>
            <person name="Fukui S."/>
            <person name="Hashimoto Y."/>
            <person name="Kamata S."/>
            <person name="Otoguro M."/>
            <person name="Tanikawa S."/>
            <person name="Nihira T."/>
            <person name="Horinouchi S."/>
            <person name="Ohnishi Y."/>
            <person name="Hayakawa M."/>
            <person name="Kuzuyama T."/>
            <person name="Arisawa A."/>
            <person name="Nomoto F."/>
            <person name="Miura H."/>
            <person name="Takahashi Y."/>
            <person name="Fujita N."/>
        </authorList>
    </citation>
    <scope>NUCLEOTIDE SEQUENCE [LARGE SCALE GENOMIC DNA]</scope>
    <source>
        <strain evidence="3">ATCC 33774 / DSM 43861 / JCM 3304 / KCC A-0304 / NBRC 14216 / KM-6054</strain>
    </source>
</reference>
<dbReference type="RefSeq" id="WP_014137349.1">
    <property type="nucleotide sequence ID" value="NC_016109.1"/>
</dbReference>
<dbReference type="STRING" id="452652.KSE_42620"/>
<dbReference type="AlphaFoldDB" id="E4MZW3"/>
<protein>
    <submittedName>
        <fullName evidence="2">Uncharacterized protein</fullName>
    </submittedName>
</protein>
<evidence type="ECO:0000313" key="2">
    <source>
        <dbReference type="EMBL" id="BAJ30047.1"/>
    </source>
</evidence>
<feature type="region of interest" description="Disordered" evidence="1">
    <location>
        <begin position="1"/>
        <end position="26"/>
    </location>
</feature>
<sequence length="59" mass="6157">MALPDGSPDHRHRGEHPVRTLSFRSRPDRARVLGAVGVLPTGLPRPGGPYGGPQAAPPA</sequence>
<dbReference type="PATRIC" id="fig|452652.3.peg.4256"/>
<dbReference type="KEGG" id="ksk:KSE_42620"/>
<evidence type="ECO:0000313" key="3">
    <source>
        <dbReference type="Proteomes" id="UP000007076"/>
    </source>
</evidence>
<dbReference type="EMBL" id="AP010968">
    <property type="protein sequence ID" value="BAJ30047.1"/>
    <property type="molecule type" value="Genomic_DNA"/>
</dbReference>
<accession>E4MZW3</accession>
<proteinExistence type="predicted"/>
<organism evidence="2 3">
    <name type="scientific">Kitasatospora setae (strain ATCC 33774 / DSM 43861 / JCM 3304 / KCC A-0304 / NBRC 14216 / KM-6054)</name>
    <name type="common">Streptomyces setae</name>
    <dbReference type="NCBI Taxonomy" id="452652"/>
    <lineage>
        <taxon>Bacteria</taxon>
        <taxon>Bacillati</taxon>
        <taxon>Actinomycetota</taxon>
        <taxon>Actinomycetes</taxon>
        <taxon>Kitasatosporales</taxon>
        <taxon>Streptomycetaceae</taxon>
        <taxon>Kitasatospora</taxon>
    </lineage>
</organism>
<evidence type="ECO:0000256" key="1">
    <source>
        <dbReference type="SAM" id="MobiDB-lite"/>
    </source>
</evidence>
<dbReference type="Proteomes" id="UP000007076">
    <property type="component" value="Chromosome"/>
</dbReference>
<name>E4MZW3_KITSK</name>
<feature type="region of interest" description="Disordered" evidence="1">
    <location>
        <begin position="38"/>
        <end position="59"/>
    </location>
</feature>